<dbReference type="InterPro" id="IPR000560">
    <property type="entry name" value="His_Pase_clade-2"/>
</dbReference>
<evidence type="ECO:0000256" key="4">
    <source>
        <dbReference type="ARBA" id="ARBA00040357"/>
    </source>
</evidence>
<protein>
    <recommendedName>
        <fullName evidence="4">2-phosphoxylose phosphatase 1</fullName>
    </recommendedName>
    <alternativeName>
        <fullName evidence="5">Acid phosphatase-like protein 2</fullName>
    </alternativeName>
</protein>
<dbReference type="InterPro" id="IPR050645">
    <property type="entry name" value="Histidine_acid_phosphatase"/>
</dbReference>
<evidence type="ECO:0000256" key="5">
    <source>
        <dbReference type="ARBA" id="ARBA00041499"/>
    </source>
</evidence>
<comment type="catalytic activity">
    <reaction evidence="3">
        <text>3-O-[beta-D-GlcA-(1-&gt;3)-beta-D-Gal-(1-&gt;3)-beta-D-Gal-(1-&gt;4)-beta-D-2-O-P-Xyl]-L-seryl-[protein] + H2O = 3-O-(beta-D-GlcA-(1-&gt;3)-beta-D-Gal-(1-&gt;3)-beta-D-Gal-(1-&gt;4)-beta-D-Xyl)-L-seryl-[protein] + phosphate</text>
        <dbReference type="Rhea" id="RHEA:56512"/>
        <dbReference type="Rhea" id="RHEA-COMP:12573"/>
        <dbReference type="Rhea" id="RHEA-COMP:14559"/>
        <dbReference type="ChEBI" id="CHEBI:15377"/>
        <dbReference type="ChEBI" id="CHEBI:43474"/>
        <dbReference type="ChEBI" id="CHEBI:132093"/>
        <dbReference type="ChEBI" id="CHEBI:140495"/>
    </reaction>
</comment>
<proteinExistence type="evidence at transcript level"/>
<name>A0A6F9D557_9ASCI</name>
<dbReference type="SUPFAM" id="SSF53254">
    <property type="entry name" value="Phosphoglycerate mutase-like"/>
    <property type="match status" value="1"/>
</dbReference>
<dbReference type="AlphaFoldDB" id="A0A6F9D557"/>
<dbReference type="PANTHER" id="PTHR11567">
    <property type="entry name" value="ACID PHOSPHATASE-RELATED"/>
    <property type="match status" value="1"/>
</dbReference>
<dbReference type="PANTHER" id="PTHR11567:SF110">
    <property type="entry name" value="2-PHOSPHOXYLOSE PHOSPHATASE 1"/>
    <property type="match status" value="1"/>
</dbReference>
<evidence type="ECO:0000313" key="6">
    <source>
        <dbReference type="EMBL" id="CAB3219782.1"/>
    </source>
</evidence>
<dbReference type="InterPro" id="IPR029033">
    <property type="entry name" value="His_PPase_superfam"/>
</dbReference>
<gene>
    <name evidence="6" type="primary">Acp6-002</name>
</gene>
<reference evidence="6" key="1">
    <citation type="submission" date="2020-04" db="EMBL/GenBank/DDBJ databases">
        <authorList>
            <person name="Neveu A P."/>
        </authorList>
    </citation>
    <scope>NUCLEOTIDE SEQUENCE</scope>
    <source>
        <tissue evidence="6">Whole embryo</tissue>
    </source>
</reference>
<dbReference type="PROSITE" id="PS00616">
    <property type="entry name" value="HIS_ACID_PHOSPHAT_1"/>
    <property type="match status" value="1"/>
</dbReference>
<dbReference type="EMBL" id="LR782670">
    <property type="protein sequence ID" value="CAB3219782.1"/>
    <property type="molecule type" value="mRNA"/>
</dbReference>
<organism evidence="6">
    <name type="scientific">Phallusia mammillata</name>
    <dbReference type="NCBI Taxonomy" id="59560"/>
    <lineage>
        <taxon>Eukaryota</taxon>
        <taxon>Metazoa</taxon>
        <taxon>Chordata</taxon>
        <taxon>Tunicata</taxon>
        <taxon>Ascidiacea</taxon>
        <taxon>Phlebobranchia</taxon>
        <taxon>Ascidiidae</taxon>
        <taxon>Phallusia</taxon>
    </lineage>
</organism>
<accession>A0A6F9D557</accession>
<dbReference type="Pfam" id="PF00328">
    <property type="entry name" value="His_Phos_2"/>
    <property type="match status" value="1"/>
</dbReference>
<dbReference type="Gene3D" id="3.40.50.1240">
    <property type="entry name" value="Phosphoglycerate mutase-like"/>
    <property type="match status" value="1"/>
</dbReference>
<dbReference type="InterPro" id="IPR033379">
    <property type="entry name" value="Acid_Pase_AS"/>
</dbReference>
<sequence length="381" mass="43388">MAALQSGRKLRTVFVVTRHGQRTPCFVKEFNVLNEALQDDLLTHPCHAIVPIELRSLEGGPAPTSVFDKMHKENGFLYGGTCLSGQLTGKGADAQFRIGKWLRKRYVEDDKLISQEYVEEEIFVRSSNMRRTVLSARSVLAGLYPGHHKQKIPIHVTTFEEEIIQPKTAYSLSFRNQELVESKEAKKLGKEIGEFLQTDTEVDVFCLADNVLSLEELGLKSKVMESPLWNKAYEIAKRFMQSYAVGTNGREREALQSGFGALLDFIVTNIQGVLEEKISHKLFLIGGHDQTVLRTLQSVGLSENDLPPTNSKVIIEVYDKDLETSPTQHVSVKFYRSEENQLPQKEKDFTVEEFIKTVSPYRITLDEYVQRCKRFDRNNQP</sequence>
<dbReference type="GO" id="GO:0016791">
    <property type="term" value="F:phosphatase activity"/>
    <property type="evidence" value="ECO:0007669"/>
    <property type="project" value="TreeGrafter"/>
</dbReference>
<evidence type="ECO:0000256" key="3">
    <source>
        <dbReference type="ARBA" id="ARBA00036311"/>
    </source>
</evidence>
<keyword evidence="2" id="KW-0378">Hydrolase</keyword>
<evidence type="ECO:0000256" key="1">
    <source>
        <dbReference type="ARBA" id="ARBA00005375"/>
    </source>
</evidence>
<evidence type="ECO:0000256" key="2">
    <source>
        <dbReference type="ARBA" id="ARBA00022801"/>
    </source>
</evidence>
<dbReference type="CDD" id="cd07061">
    <property type="entry name" value="HP_HAP_like"/>
    <property type="match status" value="1"/>
</dbReference>
<comment type="similarity">
    <text evidence="1">Belongs to the histidine acid phosphatase family.</text>
</comment>